<dbReference type="Proteomes" id="UP000035722">
    <property type="component" value="Unassembled WGS sequence"/>
</dbReference>
<sequence>MAWRPRPSDRFYRLIVRLGLFLRWAFRIRILATGLEHLPAPGPRHGIAREVTPGNGAVFAITHFGYVDFAPVELILWKHARARLRFMIHQGAADHWLAGPAISATNSVVVGYTERAGALDEAVAKLRSGEYLAVFPEAGVSRSFKVRECKTGAVRMAAEAGVPVIPVSVWGAHRLLTRGHGFSPRVAWRAPVRVHVGEPLRVPPDVDAEAATAELRTRLQAGIDGCIEDFPLPGAPGAWWMPAELAGGAPSEAERQLLDAEDVLKGRRRTSRRATN</sequence>
<keyword evidence="1 4" id="KW-0808">Transferase</keyword>
<evidence type="ECO:0000313" key="5">
    <source>
        <dbReference type="Proteomes" id="UP000035722"/>
    </source>
</evidence>
<dbReference type="EC" id="2.3.1.51" evidence="4"/>
<proteinExistence type="predicted"/>
<dbReference type="PANTHER" id="PTHR10434">
    <property type="entry name" value="1-ACYL-SN-GLYCEROL-3-PHOSPHATE ACYLTRANSFERASE"/>
    <property type="match status" value="1"/>
</dbReference>
<dbReference type="RefSeq" id="WP_050055760.1">
    <property type="nucleotide sequence ID" value="NZ_CAQI01000046.1"/>
</dbReference>
<dbReference type="OrthoDB" id="3210041at2"/>
<comment type="caution">
    <text evidence="4">The sequence shown here is derived from an EMBL/GenBank/DDBJ whole genome shotgun (WGS) entry which is preliminary data.</text>
</comment>
<feature type="domain" description="Phospholipid/glycerol acyltransferase" evidence="3">
    <location>
        <begin position="57"/>
        <end position="172"/>
    </location>
</feature>
<dbReference type="InterPro" id="IPR002123">
    <property type="entry name" value="Plipid/glycerol_acylTrfase"/>
</dbReference>
<dbReference type="CDD" id="cd07989">
    <property type="entry name" value="LPLAT_AGPAT-like"/>
    <property type="match status" value="1"/>
</dbReference>
<keyword evidence="5" id="KW-1185">Reference proteome</keyword>
<gene>
    <name evidence="4" type="primary">plsC</name>
    <name evidence="4" type="ORF">ARTSIC4J27_2848</name>
</gene>
<accession>A0A024H4R1</accession>
<evidence type="ECO:0000313" key="4">
    <source>
        <dbReference type="EMBL" id="CCQ46872.1"/>
    </source>
</evidence>
<keyword evidence="2 4" id="KW-0012">Acyltransferase</keyword>
<name>A0A024H4R1_9MICC</name>
<evidence type="ECO:0000259" key="3">
    <source>
        <dbReference type="SMART" id="SM00563"/>
    </source>
</evidence>
<dbReference type="STRING" id="861266.ARTSIC4J27_2848"/>
<dbReference type="Pfam" id="PF01553">
    <property type="entry name" value="Acyltransferase"/>
    <property type="match status" value="1"/>
</dbReference>
<dbReference type="SUPFAM" id="SSF69593">
    <property type="entry name" value="Glycerol-3-phosphate (1)-acyltransferase"/>
    <property type="match status" value="1"/>
</dbReference>
<dbReference type="GO" id="GO:0005886">
    <property type="term" value="C:plasma membrane"/>
    <property type="evidence" value="ECO:0007669"/>
    <property type="project" value="TreeGrafter"/>
</dbReference>
<dbReference type="AlphaFoldDB" id="A0A024H4R1"/>
<dbReference type="EMBL" id="CAQI01000046">
    <property type="protein sequence ID" value="CCQ46872.1"/>
    <property type="molecule type" value="Genomic_DNA"/>
</dbReference>
<evidence type="ECO:0000256" key="2">
    <source>
        <dbReference type="ARBA" id="ARBA00023315"/>
    </source>
</evidence>
<dbReference type="GO" id="GO:0006654">
    <property type="term" value="P:phosphatidic acid biosynthetic process"/>
    <property type="evidence" value="ECO:0007669"/>
    <property type="project" value="TreeGrafter"/>
</dbReference>
<dbReference type="GO" id="GO:0003841">
    <property type="term" value="F:1-acylglycerol-3-phosphate O-acyltransferase activity"/>
    <property type="evidence" value="ECO:0007669"/>
    <property type="project" value="UniProtKB-EC"/>
</dbReference>
<reference evidence="5" key="1">
    <citation type="journal article" date="2014" name="Genome Announc.">
        <title>Genome Sequence of Arthrobacter siccitolerans 4J27, a Xeroprotectant-Producing Desiccation-Tolerant Microorganism.</title>
        <authorList>
            <person name="Manzanera M."/>
            <person name="Santa-Cruz-Calvo L."/>
            <person name="Vilchez J.I."/>
            <person name="Garcia-Fontana C."/>
            <person name="Silva-Castro G.A."/>
            <person name="Calvo C."/>
            <person name="Gonzalez-Lopez J."/>
        </authorList>
    </citation>
    <scope>NUCLEOTIDE SEQUENCE [LARGE SCALE GENOMIC DNA]</scope>
    <source>
        <strain evidence="5">4J27</strain>
    </source>
</reference>
<dbReference type="SMART" id="SM00563">
    <property type="entry name" value="PlsC"/>
    <property type="match status" value="1"/>
</dbReference>
<dbReference type="PANTHER" id="PTHR10434:SF55">
    <property type="entry name" value="POSSIBLE ACYLTRANSFERASE"/>
    <property type="match status" value="1"/>
</dbReference>
<organism evidence="4 5">
    <name type="scientific">Pseudarthrobacter siccitolerans</name>
    <dbReference type="NCBI Taxonomy" id="861266"/>
    <lineage>
        <taxon>Bacteria</taxon>
        <taxon>Bacillati</taxon>
        <taxon>Actinomycetota</taxon>
        <taxon>Actinomycetes</taxon>
        <taxon>Micrococcales</taxon>
        <taxon>Micrococcaceae</taxon>
        <taxon>Pseudarthrobacter</taxon>
    </lineage>
</organism>
<protein>
    <submittedName>
        <fullName evidence="4">Acyltransferase family protein</fullName>
        <ecNumber evidence="4">2.3.1.51</ecNumber>
    </submittedName>
</protein>
<evidence type="ECO:0000256" key="1">
    <source>
        <dbReference type="ARBA" id="ARBA00022679"/>
    </source>
</evidence>